<evidence type="ECO:0000313" key="2">
    <source>
        <dbReference type="EMBL" id="JAD99844.1"/>
    </source>
</evidence>
<protein>
    <submittedName>
        <fullName evidence="2">Uncharacterized protein</fullName>
    </submittedName>
</protein>
<feature type="compositionally biased region" description="Basic and acidic residues" evidence="1">
    <location>
        <begin position="27"/>
        <end position="36"/>
    </location>
</feature>
<dbReference type="AlphaFoldDB" id="A0A0A9EGE3"/>
<reference evidence="2" key="1">
    <citation type="submission" date="2014-09" db="EMBL/GenBank/DDBJ databases">
        <authorList>
            <person name="Magalhaes I.L.F."/>
            <person name="Oliveira U."/>
            <person name="Santos F.R."/>
            <person name="Vidigal T.H.D.A."/>
            <person name="Brescovit A.D."/>
            <person name="Santos A.J."/>
        </authorList>
    </citation>
    <scope>NUCLEOTIDE SEQUENCE</scope>
    <source>
        <tissue evidence="2">Shoot tissue taken approximately 20 cm above the soil surface</tissue>
    </source>
</reference>
<evidence type="ECO:0000256" key="1">
    <source>
        <dbReference type="SAM" id="MobiDB-lite"/>
    </source>
</evidence>
<proteinExistence type="predicted"/>
<reference evidence="2" key="2">
    <citation type="journal article" date="2015" name="Data Brief">
        <title>Shoot transcriptome of the giant reed, Arundo donax.</title>
        <authorList>
            <person name="Barrero R.A."/>
            <person name="Guerrero F.D."/>
            <person name="Moolhuijzen P."/>
            <person name="Goolsby J.A."/>
            <person name="Tidwell J."/>
            <person name="Bellgard S.E."/>
            <person name="Bellgard M.I."/>
        </authorList>
    </citation>
    <scope>NUCLEOTIDE SEQUENCE</scope>
    <source>
        <tissue evidence="2">Shoot tissue taken approximately 20 cm above the soil surface</tissue>
    </source>
</reference>
<dbReference type="EMBL" id="GBRH01198051">
    <property type="protein sequence ID" value="JAD99844.1"/>
    <property type="molecule type" value="Transcribed_RNA"/>
</dbReference>
<feature type="region of interest" description="Disordered" evidence="1">
    <location>
        <begin position="27"/>
        <end position="60"/>
    </location>
</feature>
<organism evidence="2">
    <name type="scientific">Arundo donax</name>
    <name type="common">Giant reed</name>
    <name type="synonym">Donax arundinaceus</name>
    <dbReference type="NCBI Taxonomy" id="35708"/>
    <lineage>
        <taxon>Eukaryota</taxon>
        <taxon>Viridiplantae</taxon>
        <taxon>Streptophyta</taxon>
        <taxon>Embryophyta</taxon>
        <taxon>Tracheophyta</taxon>
        <taxon>Spermatophyta</taxon>
        <taxon>Magnoliopsida</taxon>
        <taxon>Liliopsida</taxon>
        <taxon>Poales</taxon>
        <taxon>Poaceae</taxon>
        <taxon>PACMAD clade</taxon>
        <taxon>Arundinoideae</taxon>
        <taxon>Arundineae</taxon>
        <taxon>Arundo</taxon>
    </lineage>
</organism>
<sequence>MPMSIFSSVDLCGDDLKLRPPQWRHLGADRVRRHGGDLPQPPRDLRHRRPPPHVPVGAAPDDAVQPVHGGRMEGPPQAGVHHVPELPLPSEVARRPALQQAALRRREPAGHGLQQHHAVAVHDALLVGQRRRQARELLPGLAAEEDVGDLGREVVGEADGSGVQRPDDLRGAQLVHVLQAVGDSHRHTQARLPVQMAVFSHCSRDHHHLTVRLLFL</sequence>
<accession>A0A0A9EGE3</accession>
<name>A0A0A9EGE3_ARUDO</name>